<dbReference type="EMBL" id="FNRA01000012">
    <property type="protein sequence ID" value="SEB14250.1"/>
    <property type="molecule type" value="Genomic_DNA"/>
</dbReference>
<organism evidence="1 2">
    <name type="scientific">Pedobacter hartonius</name>
    <dbReference type="NCBI Taxonomy" id="425514"/>
    <lineage>
        <taxon>Bacteria</taxon>
        <taxon>Pseudomonadati</taxon>
        <taxon>Bacteroidota</taxon>
        <taxon>Sphingobacteriia</taxon>
        <taxon>Sphingobacteriales</taxon>
        <taxon>Sphingobacteriaceae</taxon>
        <taxon>Pedobacter</taxon>
    </lineage>
</organism>
<reference evidence="1 2" key="1">
    <citation type="submission" date="2016-10" db="EMBL/GenBank/DDBJ databases">
        <authorList>
            <person name="de Groot N.N."/>
        </authorList>
    </citation>
    <scope>NUCLEOTIDE SEQUENCE [LARGE SCALE GENOMIC DNA]</scope>
    <source>
        <strain evidence="1 2">DSM 19033</strain>
    </source>
</reference>
<dbReference type="Gene3D" id="3.40.50.150">
    <property type="entry name" value="Vaccinia Virus protein VP39"/>
    <property type="match status" value="1"/>
</dbReference>
<evidence type="ECO:0000313" key="2">
    <source>
        <dbReference type="Proteomes" id="UP000198850"/>
    </source>
</evidence>
<keyword evidence="1" id="KW-0808">Transferase</keyword>
<sequence length="309" mass="35842">MKDCEVCKARLSNTFAAREMMLGFRDEFEYGICSNCGTIQILSEPESIAAYYPPYYYSFIQEVPKLKPLPLMKRLVKDSRMKKMYKASENDLLKWLRPLGILPSNKILDIGCGTGRYICELFNFGFQNVHGADKFISGEIDYGYGVKVFQRDLSELQKENYDLLMMHHVFEHMAEPLDELKKSHALLKKNGHLIVRIPVVGKAWQKYNENWIQLDAPRHFFIHTGESIAILAKQAGFTITNVVHDSNAFQFWGSELYKRNIALVDQETKQYRSPSDFFSEKVLAEYEDEAQRLNESKQGDQAVFYLKKI</sequence>
<name>A0A1H4GYT9_9SPHI</name>
<dbReference type="PANTHER" id="PTHR43861">
    <property type="entry name" value="TRANS-ACONITATE 2-METHYLTRANSFERASE-RELATED"/>
    <property type="match status" value="1"/>
</dbReference>
<dbReference type="AlphaFoldDB" id="A0A1H4GYT9"/>
<dbReference type="GO" id="GO:0008168">
    <property type="term" value="F:methyltransferase activity"/>
    <property type="evidence" value="ECO:0007669"/>
    <property type="project" value="UniProtKB-KW"/>
</dbReference>
<accession>A0A1H4GYT9</accession>
<dbReference type="OrthoDB" id="9791837at2"/>
<dbReference type="STRING" id="425514.SAMN05443550_1126"/>
<gene>
    <name evidence="1" type="ORF">SAMN05443550_1126</name>
</gene>
<evidence type="ECO:0000313" key="1">
    <source>
        <dbReference type="EMBL" id="SEB14250.1"/>
    </source>
</evidence>
<dbReference type="InterPro" id="IPR029063">
    <property type="entry name" value="SAM-dependent_MTases_sf"/>
</dbReference>
<dbReference type="RefSeq" id="WP_090559256.1">
    <property type="nucleotide sequence ID" value="NZ_FNRA01000012.1"/>
</dbReference>
<dbReference type="SUPFAM" id="SSF53335">
    <property type="entry name" value="S-adenosyl-L-methionine-dependent methyltransferases"/>
    <property type="match status" value="1"/>
</dbReference>
<keyword evidence="1" id="KW-0489">Methyltransferase</keyword>
<dbReference type="Pfam" id="PF13489">
    <property type="entry name" value="Methyltransf_23"/>
    <property type="match status" value="1"/>
</dbReference>
<dbReference type="GO" id="GO:0032259">
    <property type="term" value="P:methylation"/>
    <property type="evidence" value="ECO:0007669"/>
    <property type="project" value="UniProtKB-KW"/>
</dbReference>
<dbReference type="Proteomes" id="UP000198850">
    <property type="component" value="Unassembled WGS sequence"/>
</dbReference>
<protein>
    <submittedName>
        <fullName evidence="1">Methyltransferase domain-containing protein</fullName>
    </submittedName>
</protein>
<keyword evidence="2" id="KW-1185">Reference proteome</keyword>
<proteinExistence type="predicted"/>
<dbReference type="CDD" id="cd02440">
    <property type="entry name" value="AdoMet_MTases"/>
    <property type="match status" value="1"/>
</dbReference>